<keyword evidence="2" id="KW-1185">Reference proteome</keyword>
<protein>
    <submittedName>
        <fullName evidence="1">Uncharacterized protein</fullName>
    </submittedName>
</protein>
<accession>A0AAN9I5Y8</accession>
<organism evidence="1 2">
    <name type="scientific">Clitoria ternatea</name>
    <name type="common">Butterfly pea</name>
    <dbReference type="NCBI Taxonomy" id="43366"/>
    <lineage>
        <taxon>Eukaryota</taxon>
        <taxon>Viridiplantae</taxon>
        <taxon>Streptophyta</taxon>
        <taxon>Embryophyta</taxon>
        <taxon>Tracheophyta</taxon>
        <taxon>Spermatophyta</taxon>
        <taxon>Magnoliopsida</taxon>
        <taxon>eudicotyledons</taxon>
        <taxon>Gunneridae</taxon>
        <taxon>Pentapetalae</taxon>
        <taxon>rosids</taxon>
        <taxon>fabids</taxon>
        <taxon>Fabales</taxon>
        <taxon>Fabaceae</taxon>
        <taxon>Papilionoideae</taxon>
        <taxon>50 kb inversion clade</taxon>
        <taxon>NPAAA clade</taxon>
        <taxon>indigoferoid/millettioid clade</taxon>
        <taxon>Phaseoleae</taxon>
        <taxon>Clitoria</taxon>
    </lineage>
</organism>
<dbReference type="AlphaFoldDB" id="A0AAN9I5Y8"/>
<gene>
    <name evidence="1" type="ORF">RJT34_32478</name>
</gene>
<reference evidence="1 2" key="1">
    <citation type="submission" date="2024-01" db="EMBL/GenBank/DDBJ databases">
        <title>The genomes of 5 underutilized Papilionoideae crops provide insights into root nodulation and disease resistance.</title>
        <authorList>
            <person name="Yuan L."/>
        </authorList>
    </citation>
    <scope>NUCLEOTIDE SEQUENCE [LARGE SCALE GENOMIC DNA]</scope>
    <source>
        <strain evidence="1">LY-2023</strain>
        <tissue evidence="1">Leaf</tissue>
    </source>
</reference>
<proteinExistence type="predicted"/>
<dbReference type="EMBL" id="JAYKXN010000008">
    <property type="protein sequence ID" value="KAK7264865.1"/>
    <property type="molecule type" value="Genomic_DNA"/>
</dbReference>
<name>A0AAN9I5Y8_CLITE</name>
<sequence>MITRRCSTGIIAMWKIKELVRHFVVATILYIQYCPVFGSLRYSQYENITFGSNWRMKSFCLRDSIIGSRPLSPSPRSMKCIHTLIFRVWLERVEFF</sequence>
<evidence type="ECO:0000313" key="2">
    <source>
        <dbReference type="Proteomes" id="UP001359559"/>
    </source>
</evidence>
<comment type="caution">
    <text evidence="1">The sequence shown here is derived from an EMBL/GenBank/DDBJ whole genome shotgun (WGS) entry which is preliminary data.</text>
</comment>
<evidence type="ECO:0000313" key="1">
    <source>
        <dbReference type="EMBL" id="KAK7264865.1"/>
    </source>
</evidence>
<dbReference type="Proteomes" id="UP001359559">
    <property type="component" value="Unassembled WGS sequence"/>
</dbReference>